<gene>
    <name evidence="3" type="ORF">HUG10_16420</name>
</gene>
<name>A0A7D5GN36_9EURY</name>
<reference evidence="3 4" key="1">
    <citation type="submission" date="2020-07" db="EMBL/GenBank/DDBJ databases">
        <title>Gai3-2, isolated from salt lake.</title>
        <authorList>
            <person name="Cui H."/>
            <person name="Shi X."/>
        </authorList>
    </citation>
    <scope>NUCLEOTIDE SEQUENCE [LARGE SCALE GENOMIC DNA]</scope>
    <source>
        <strain evidence="3 4">Gai3-2</strain>
    </source>
</reference>
<dbReference type="RefSeq" id="WP_179170598.1">
    <property type="nucleotide sequence ID" value="NZ_CP058529.1"/>
</dbReference>
<evidence type="ECO:0000259" key="2">
    <source>
        <dbReference type="Pfam" id="PF13240"/>
    </source>
</evidence>
<organism evidence="3 4">
    <name type="scientific">Halorarum halophilum</name>
    <dbReference type="NCBI Taxonomy" id="2743090"/>
    <lineage>
        <taxon>Archaea</taxon>
        <taxon>Methanobacteriati</taxon>
        <taxon>Methanobacteriota</taxon>
        <taxon>Stenosarchaea group</taxon>
        <taxon>Halobacteria</taxon>
        <taxon>Halobacteriales</taxon>
        <taxon>Haloferacaceae</taxon>
        <taxon>Halorarum</taxon>
    </lineage>
</organism>
<evidence type="ECO:0000256" key="1">
    <source>
        <dbReference type="SAM" id="Phobius"/>
    </source>
</evidence>
<feature type="domain" description="Zinc-ribbon" evidence="2">
    <location>
        <begin position="20"/>
        <end position="41"/>
    </location>
</feature>
<evidence type="ECO:0000313" key="3">
    <source>
        <dbReference type="EMBL" id="QLG29024.1"/>
    </source>
</evidence>
<keyword evidence="1" id="KW-1133">Transmembrane helix</keyword>
<dbReference type="Proteomes" id="UP000509750">
    <property type="component" value="Chromosome"/>
</dbReference>
<feature type="transmembrane region" description="Helical" evidence="1">
    <location>
        <begin position="92"/>
        <end position="114"/>
    </location>
</feature>
<dbReference type="KEGG" id="halg:HUG10_16420"/>
<dbReference type="InterPro" id="IPR026870">
    <property type="entry name" value="Zinc_ribbon_dom"/>
</dbReference>
<keyword evidence="1" id="KW-0812">Transmembrane</keyword>
<sequence length="156" mass="16160">MSADSADEPSAEGRGPDEAYCRSCGVLIDADARYCPTCGAPQDGPSPSSATSSLDTALDDLLEGGNPFVAAVLSAVFPGLGQLYNRELEKGLLVIAASILAVLSAVILVGFVLYPAVWLFAIYDAYTVAERQSATGGRDAMRGVDAASDTKPPRDD</sequence>
<dbReference type="OrthoDB" id="64860at2157"/>
<protein>
    <submittedName>
        <fullName evidence="3">Zinc-ribbon domain-containing protein</fullName>
    </submittedName>
</protein>
<dbReference type="GeneID" id="56030451"/>
<feature type="transmembrane region" description="Helical" evidence="1">
    <location>
        <begin position="68"/>
        <end position="85"/>
    </location>
</feature>
<keyword evidence="1" id="KW-0472">Membrane</keyword>
<accession>A0A7D5GN36</accession>
<dbReference type="Pfam" id="PF13240">
    <property type="entry name" value="Zn_Ribbon_1"/>
    <property type="match status" value="1"/>
</dbReference>
<dbReference type="EMBL" id="CP058529">
    <property type="protein sequence ID" value="QLG29024.1"/>
    <property type="molecule type" value="Genomic_DNA"/>
</dbReference>
<proteinExistence type="predicted"/>
<dbReference type="AlphaFoldDB" id="A0A7D5GN36"/>
<keyword evidence="4" id="KW-1185">Reference proteome</keyword>
<evidence type="ECO:0000313" key="4">
    <source>
        <dbReference type="Proteomes" id="UP000509750"/>
    </source>
</evidence>